<dbReference type="InterPro" id="IPR032710">
    <property type="entry name" value="NTF2-like_dom_sf"/>
</dbReference>
<sequence>MDDGAARDARKALAYEEIRQLAARYALAVDSRDLDTLVGLFVDDVRVTREESGREALRASFEAQLKPLGVTILNIGTHVIDFADDDHATGHVYCKGEIQEGPRWIHQAILYRDKYERRDGRWYFVGRRHDLWYGANVGQNPAGLPPANWPERSYGSGTVPTLWTTWRDFAGDGSAESAAG</sequence>
<evidence type="ECO:0000313" key="2">
    <source>
        <dbReference type="EMBL" id="GAA4952801.1"/>
    </source>
</evidence>
<dbReference type="CDD" id="cd00531">
    <property type="entry name" value="NTF2_like"/>
    <property type="match status" value="1"/>
</dbReference>
<dbReference type="Gene3D" id="3.10.450.50">
    <property type="match status" value="1"/>
</dbReference>
<proteinExistence type="predicted"/>
<evidence type="ECO:0000313" key="3">
    <source>
        <dbReference type="Proteomes" id="UP001500466"/>
    </source>
</evidence>
<dbReference type="RefSeq" id="WP_345674254.1">
    <property type="nucleotide sequence ID" value="NZ_BAABHS010000003.1"/>
</dbReference>
<dbReference type="EMBL" id="BAABHS010000003">
    <property type="protein sequence ID" value="GAA4952801.1"/>
    <property type="molecule type" value="Genomic_DNA"/>
</dbReference>
<dbReference type="InterPro" id="IPR037401">
    <property type="entry name" value="SnoaL-like"/>
</dbReference>
<dbReference type="Proteomes" id="UP001500466">
    <property type="component" value="Unassembled WGS sequence"/>
</dbReference>
<dbReference type="Pfam" id="PF13577">
    <property type="entry name" value="SnoaL_4"/>
    <property type="match status" value="1"/>
</dbReference>
<reference evidence="3" key="1">
    <citation type="journal article" date="2019" name="Int. J. Syst. Evol. Microbiol.">
        <title>The Global Catalogue of Microorganisms (GCM) 10K type strain sequencing project: providing services to taxonomists for standard genome sequencing and annotation.</title>
        <authorList>
            <consortium name="The Broad Institute Genomics Platform"/>
            <consortium name="The Broad Institute Genome Sequencing Center for Infectious Disease"/>
            <person name="Wu L."/>
            <person name="Ma J."/>
        </authorList>
    </citation>
    <scope>NUCLEOTIDE SEQUENCE [LARGE SCALE GENOMIC DNA]</scope>
    <source>
        <strain evidence="3">JCM 17986</strain>
    </source>
</reference>
<accession>A0ABP9GVK9</accession>
<name>A0ABP9GVK9_9ACTN</name>
<comment type="caution">
    <text evidence="2">The sequence shown here is derived from an EMBL/GenBank/DDBJ whole genome shotgun (WGS) entry which is preliminary data.</text>
</comment>
<gene>
    <name evidence="2" type="ORF">GCM10023205_12500</name>
</gene>
<dbReference type="SUPFAM" id="SSF54427">
    <property type="entry name" value="NTF2-like"/>
    <property type="match status" value="1"/>
</dbReference>
<evidence type="ECO:0000259" key="1">
    <source>
        <dbReference type="Pfam" id="PF13577"/>
    </source>
</evidence>
<feature type="domain" description="SnoaL-like" evidence="1">
    <location>
        <begin position="11"/>
        <end position="128"/>
    </location>
</feature>
<protein>
    <submittedName>
        <fullName evidence="2">Nuclear transport factor 2 family protein</fullName>
    </submittedName>
</protein>
<organism evidence="2 3">
    <name type="scientific">Yinghuangia aomiensis</name>
    <dbReference type="NCBI Taxonomy" id="676205"/>
    <lineage>
        <taxon>Bacteria</taxon>
        <taxon>Bacillati</taxon>
        <taxon>Actinomycetota</taxon>
        <taxon>Actinomycetes</taxon>
        <taxon>Kitasatosporales</taxon>
        <taxon>Streptomycetaceae</taxon>
        <taxon>Yinghuangia</taxon>
    </lineage>
</organism>
<keyword evidence="3" id="KW-1185">Reference proteome</keyword>